<keyword evidence="3" id="KW-1185">Reference proteome</keyword>
<feature type="compositionally biased region" description="Acidic residues" evidence="1">
    <location>
        <begin position="153"/>
        <end position="166"/>
    </location>
</feature>
<feature type="compositionally biased region" description="Polar residues" evidence="1">
    <location>
        <begin position="10"/>
        <end position="19"/>
    </location>
</feature>
<dbReference type="EMBL" id="FOGQ01000015">
    <property type="protein sequence ID" value="SES27017.1"/>
    <property type="molecule type" value="Genomic_DNA"/>
</dbReference>
<feature type="region of interest" description="Disordered" evidence="1">
    <location>
        <begin position="136"/>
        <end position="187"/>
    </location>
</feature>
<protein>
    <submittedName>
        <fullName evidence="2">Uncharacterized protein</fullName>
    </submittedName>
</protein>
<feature type="compositionally biased region" description="Basic and acidic residues" evidence="1">
    <location>
        <begin position="31"/>
        <end position="41"/>
    </location>
</feature>
<name>A0A1H9W033_9CORY</name>
<reference evidence="3" key="1">
    <citation type="submission" date="2016-10" db="EMBL/GenBank/DDBJ databases">
        <authorList>
            <person name="Varghese N."/>
            <person name="Submissions S."/>
        </authorList>
    </citation>
    <scope>NUCLEOTIDE SEQUENCE [LARGE SCALE GENOMIC DNA]</scope>
    <source>
        <strain evidence="3">DSM 20524</strain>
    </source>
</reference>
<dbReference type="STRING" id="1121357.SAMN05661109_02465"/>
<dbReference type="AlphaFoldDB" id="A0A1H9W033"/>
<dbReference type="RefSeq" id="WP_169872632.1">
    <property type="nucleotide sequence ID" value="NZ_CP047199.1"/>
</dbReference>
<gene>
    <name evidence="2" type="ORF">SAMN05661109_02465</name>
</gene>
<organism evidence="2 3">
    <name type="scientific">Corynebacterium cystitidis DSM 20524</name>
    <dbReference type="NCBI Taxonomy" id="1121357"/>
    <lineage>
        <taxon>Bacteria</taxon>
        <taxon>Bacillati</taxon>
        <taxon>Actinomycetota</taxon>
        <taxon>Actinomycetes</taxon>
        <taxon>Mycobacteriales</taxon>
        <taxon>Corynebacteriaceae</taxon>
        <taxon>Corynebacterium</taxon>
    </lineage>
</organism>
<dbReference type="Proteomes" id="UP000198929">
    <property type="component" value="Unassembled WGS sequence"/>
</dbReference>
<feature type="compositionally biased region" description="Low complexity" evidence="1">
    <location>
        <begin position="136"/>
        <end position="148"/>
    </location>
</feature>
<proteinExistence type="predicted"/>
<evidence type="ECO:0000313" key="3">
    <source>
        <dbReference type="Proteomes" id="UP000198929"/>
    </source>
</evidence>
<dbReference type="NCBIfam" id="NF040480">
    <property type="entry name" value="CGLAU_01105_fam"/>
    <property type="match status" value="1"/>
</dbReference>
<feature type="region of interest" description="Disordered" evidence="1">
    <location>
        <begin position="1"/>
        <end position="50"/>
    </location>
</feature>
<evidence type="ECO:0000256" key="1">
    <source>
        <dbReference type="SAM" id="MobiDB-lite"/>
    </source>
</evidence>
<sequence>MTESNDNHSYEANTSANNESPREEDDSVLDQVKDAVSRARESFGQASATFAGDAENIVRDLAGSVSRAAQGAKDSNRVDELITQVRSAFDQAVDQVRERANSTGDDSTKAESEGIIADMRTRLEGLIGRVSDGFSDGHSAAGAAGAASRDADGVADEAADIIDGEVVDTHDTPDTDGPANSPKEDSH</sequence>
<accession>A0A1H9W033</accession>
<evidence type="ECO:0000313" key="2">
    <source>
        <dbReference type="EMBL" id="SES27017.1"/>
    </source>
</evidence>